<evidence type="ECO:0000256" key="2">
    <source>
        <dbReference type="SAM" id="Phobius"/>
    </source>
</evidence>
<feature type="region of interest" description="Disordered" evidence="1">
    <location>
        <begin position="18"/>
        <end position="51"/>
    </location>
</feature>
<feature type="transmembrane region" description="Helical" evidence="2">
    <location>
        <begin position="93"/>
        <end position="111"/>
    </location>
</feature>
<gene>
    <name evidence="3" type="ORF">EYS42_07375</name>
</gene>
<keyword evidence="2" id="KW-1133">Transmembrane helix</keyword>
<dbReference type="Pfam" id="PF10003">
    <property type="entry name" value="DUF2244"/>
    <property type="match status" value="1"/>
</dbReference>
<keyword evidence="2" id="KW-0812">Transmembrane</keyword>
<dbReference type="OrthoDB" id="9091577at2"/>
<dbReference type="InterPro" id="IPR019253">
    <property type="entry name" value="DUF2244_TM"/>
</dbReference>
<keyword evidence="2" id="KW-0472">Membrane</keyword>
<accession>A0A4Q9H0Z0</accession>
<feature type="transmembrane region" description="Helical" evidence="2">
    <location>
        <begin position="68"/>
        <end position="87"/>
    </location>
</feature>
<sequence length="209" mass="22424">MAFMPAALSHGTLLSASGVRPANGSRPSPWEGPAAASLPSNTSDGQPAAHPAPRWVLRRNCSLTPRQFMGAALGAMALSLGIGVGLFLAGATFILPFSLVEVLALAAALWLHARHATDREIIAVVGDRLVVETHDGPRQRTTELPLHWLRIEPRSHQRALVVLSALGCSVEVGRHVAPAWRQVLAQELRQVLQSHRQPLAPTSARETRP</sequence>
<dbReference type="EMBL" id="SIXI01000002">
    <property type="protein sequence ID" value="TBO32969.1"/>
    <property type="molecule type" value="Genomic_DNA"/>
</dbReference>
<evidence type="ECO:0000313" key="3">
    <source>
        <dbReference type="EMBL" id="TBO32969.1"/>
    </source>
</evidence>
<dbReference type="RefSeq" id="WP_130967242.1">
    <property type="nucleotide sequence ID" value="NZ_SIXI01000002.1"/>
</dbReference>
<proteinExistence type="predicted"/>
<dbReference type="Proteomes" id="UP000292120">
    <property type="component" value="Unassembled WGS sequence"/>
</dbReference>
<protein>
    <submittedName>
        <fullName evidence="3">DUF2244 domain-containing protein</fullName>
    </submittedName>
</protein>
<keyword evidence="4" id="KW-1185">Reference proteome</keyword>
<evidence type="ECO:0000313" key="4">
    <source>
        <dbReference type="Proteomes" id="UP000292120"/>
    </source>
</evidence>
<organism evidence="3 4">
    <name type="scientific">Aquabacterium lacunae</name>
    <dbReference type="NCBI Taxonomy" id="2528630"/>
    <lineage>
        <taxon>Bacteria</taxon>
        <taxon>Pseudomonadati</taxon>
        <taxon>Pseudomonadota</taxon>
        <taxon>Betaproteobacteria</taxon>
        <taxon>Burkholderiales</taxon>
        <taxon>Aquabacterium</taxon>
    </lineage>
</organism>
<name>A0A4Q9H0Z0_9BURK</name>
<comment type="caution">
    <text evidence="3">The sequence shown here is derived from an EMBL/GenBank/DDBJ whole genome shotgun (WGS) entry which is preliminary data.</text>
</comment>
<evidence type="ECO:0000256" key="1">
    <source>
        <dbReference type="SAM" id="MobiDB-lite"/>
    </source>
</evidence>
<dbReference type="AlphaFoldDB" id="A0A4Q9H0Z0"/>
<reference evidence="3 4" key="1">
    <citation type="submission" date="2019-02" db="EMBL/GenBank/DDBJ databases">
        <title>Aquabacterium sp. strain KMB7.</title>
        <authorList>
            <person name="Chen W.-M."/>
        </authorList>
    </citation>
    <scope>NUCLEOTIDE SEQUENCE [LARGE SCALE GENOMIC DNA]</scope>
    <source>
        <strain evidence="3 4">KMB7</strain>
    </source>
</reference>